<dbReference type="Gene3D" id="2.60.40.10">
    <property type="entry name" value="Immunoglobulins"/>
    <property type="match status" value="1"/>
</dbReference>
<reference evidence="3" key="2">
    <citation type="submission" date="2025-09" db="UniProtKB">
        <authorList>
            <consortium name="Ensembl"/>
        </authorList>
    </citation>
    <scope>IDENTIFICATION</scope>
</reference>
<dbReference type="InterPro" id="IPR013783">
    <property type="entry name" value="Ig-like_fold"/>
</dbReference>
<keyword evidence="4" id="KW-1185">Reference proteome</keyword>
<evidence type="ECO:0000313" key="4">
    <source>
        <dbReference type="Proteomes" id="UP000261340"/>
    </source>
</evidence>
<dbReference type="SUPFAM" id="SSF48726">
    <property type="entry name" value="Immunoglobulin"/>
    <property type="match status" value="1"/>
</dbReference>
<feature type="signal peptide" evidence="1">
    <location>
        <begin position="1"/>
        <end position="22"/>
    </location>
</feature>
<protein>
    <recommendedName>
        <fullName evidence="2">Ig-like domain-containing protein</fullName>
    </recommendedName>
</protein>
<evidence type="ECO:0000313" key="3">
    <source>
        <dbReference type="Ensembl" id="ENSACIP00000007127.1"/>
    </source>
</evidence>
<keyword evidence="1" id="KW-0732">Signal</keyword>
<dbReference type="GeneTree" id="ENSGT00940000157908"/>
<sequence>HLIPILILISLFLLFSSFPVLSIQAAAIQFTKEPKSQDALHGRSAMLRCEVSDPTDIRYRWLHNGQPLENSERRFQEGSNLKFSAVDRQLDAGSFECVAENTATAEVLHSNNASFNIKWLESGGVILKEPVSEGEIESSSLVTLRCDIDGHPR</sequence>
<dbReference type="SMART" id="SM00408">
    <property type="entry name" value="IGc2"/>
    <property type="match status" value="1"/>
</dbReference>
<feature type="chain" id="PRO_5018755586" description="Ig-like domain-containing protein" evidence="1">
    <location>
        <begin position="23"/>
        <end position="153"/>
    </location>
</feature>
<proteinExistence type="predicted"/>
<accession>A0A3Q0RAH3</accession>
<dbReference type="InterPro" id="IPR036179">
    <property type="entry name" value="Ig-like_dom_sf"/>
</dbReference>
<dbReference type="Pfam" id="PF13927">
    <property type="entry name" value="Ig_3"/>
    <property type="match status" value="1"/>
</dbReference>
<dbReference type="Proteomes" id="UP000261340">
    <property type="component" value="Unplaced"/>
</dbReference>
<dbReference type="Ensembl" id="ENSACIT00000007340.1">
    <property type="protein sequence ID" value="ENSACIP00000007127.1"/>
    <property type="gene ID" value="ENSACIG00000005592.1"/>
</dbReference>
<dbReference type="AlphaFoldDB" id="A0A3Q0RAH3"/>
<dbReference type="InterPro" id="IPR003598">
    <property type="entry name" value="Ig_sub2"/>
</dbReference>
<evidence type="ECO:0000259" key="2">
    <source>
        <dbReference type="PROSITE" id="PS50835"/>
    </source>
</evidence>
<reference evidence="3" key="1">
    <citation type="submission" date="2025-08" db="UniProtKB">
        <authorList>
            <consortium name="Ensembl"/>
        </authorList>
    </citation>
    <scope>IDENTIFICATION</scope>
</reference>
<evidence type="ECO:0000256" key="1">
    <source>
        <dbReference type="SAM" id="SignalP"/>
    </source>
</evidence>
<dbReference type="PROSITE" id="PS50835">
    <property type="entry name" value="IG_LIKE"/>
    <property type="match status" value="1"/>
</dbReference>
<organism evidence="3 4">
    <name type="scientific">Amphilophus citrinellus</name>
    <name type="common">Midas cichlid</name>
    <name type="synonym">Cichlasoma citrinellum</name>
    <dbReference type="NCBI Taxonomy" id="61819"/>
    <lineage>
        <taxon>Eukaryota</taxon>
        <taxon>Metazoa</taxon>
        <taxon>Chordata</taxon>
        <taxon>Craniata</taxon>
        <taxon>Vertebrata</taxon>
        <taxon>Euteleostomi</taxon>
        <taxon>Actinopterygii</taxon>
        <taxon>Neopterygii</taxon>
        <taxon>Teleostei</taxon>
        <taxon>Neoteleostei</taxon>
        <taxon>Acanthomorphata</taxon>
        <taxon>Ovalentaria</taxon>
        <taxon>Cichlomorphae</taxon>
        <taxon>Cichliformes</taxon>
        <taxon>Cichlidae</taxon>
        <taxon>New World cichlids</taxon>
        <taxon>Cichlasomatinae</taxon>
        <taxon>Heroini</taxon>
        <taxon>Amphilophus</taxon>
    </lineage>
</organism>
<dbReference type="OMA" id="TERYAIQ"/>
<dbReference type="InterPro" id="IPR007110">
    <property type="entry name" value="Ig-like_dom"/>
</dbReference>
<dbReference type="STRING" id="61819.ENSACIP00000007127"/>
<feature type="domain" description="Ig-like" evidence="2">
    <location>
        <begin position="19"/>
        <end position="114"/>
    </location>
</feature>
<name>A0A3Q0RAH3_AMPCI</name>
<dbReference type="FunFam" id="2.60.40.10:FF:000432">
    <property type="entry name" value="Protein tyrosine kinase 7 (inactive)"/>
    <property type="match status" value="1"/>
</dbReference>
<dbReference type="CDD" id="cd00096">
    <property type="entry name" value="Ig"/>
    <property type="match status" value="1"/>
</dbReference>